<organism evidence="2 3">
    <name type="scientific">Tetrahymena thermophila (strain SB210)</name>
    <dbReference type="NCBI Taxonomy" id="312017"/>
    <lineage>
        <taxon>Eukaryota</taxon>
        <taxon>Sar</taxon>
        <taxon>Alveolata</taxon>
        <taxon>Ciliophora</taxon>
        <taxon>Intramacronucleata</taxon>
        <taxon>Oligohymenophorea</taxon>
        <taxon>Hymenostomatida</taxon>
        <taxon>Tetrahymenina</taxon>
        <taxon>Tetrahymenidae</taxon>
        <taxon>Tetrahymena</taxon>
    </lineage>
</organism>
<dbReference type="Gene3D" id="2.10.220.10">
    <property type="entry name" value="Hormone Receptor, Insulin-like Growth Factor Receptor 1, Chain A, domain 2"/>
    <property type="match status" value="2"/>
</dbReference>
<dbReference type="InterPro" id="IPR052798">
    <property type="entry name" value="Giardia_VSA"/>
</dbReference>
<proteinExistence type="predicted"/>
<dbReference type="KEGG" id="tet:TTHERM_00961840"/>
<dbReference type="RefSeq" id="XP_001020223.2">
    <property type="nucleotide sequence ID" value="XM_001020223.2"/>
</dbReference>
<feature type="domain" description="EGF-like" evidence="1">
    <location>
        <begin position="481"/>
        <end position="531"/>
    </location>
</feature>
<dbReference type="eggNOG" id="KOG3525">
    <property type="taxonomic scope" value="Eukaryota"/>
</dbReference>
<dbReference type="SMART" id="SM00261">
    <property type="entry name" value="FU"/>
    <property type="match status" value="5"/>
</dbReference>
<evidence type="ECO:0000313" key="2">
    <source>
        <dbReference type="EMBL" id="EAR99978.2"/>
    </source>
</evidence>
<dbReference type="OrthoDB" id="286906at2759"/>
<feature type="domain" description="EGF-like" evidence="1">
    <location>
        <begin position="215"/>
        <end position="247"/>
    </location>
</feature>
<dbReference type="GeneID" id="7824791"/>
<evidence type="ECO:0000313" key="3">
    <source>
        <dbReference type="Proteomes" id="UP000009168"/>
    </source>
</evidence>
<evidence type="ECO:0000259" key="1">
    <source>
        <dbReference type="SMART" id="SM00181"/>
    </source>
</evidence>
<dbReference type="InterPro" id="IPR000742">
    <property type="entry name" value="EGF"/>
</dbReference>
<dbReference type="PANTHER" id="PTHR23275">
    <property type="entry name" value="CABRIOLET.-RELATED"/>
    <property type="match status" value="1"/>
</dbReference>
<dbReference type="SUPFAM" id="SSF57184">
    <property type="entry name" value="Growth factor receptor domain"/>
    <property type="match status" value="3"/>
</dbReference>
<feature type="domain" description="EGF-like" evidence="1">
    <location>
        <begin position="248"/>
        <end position="281"/>
    </location>
</feature>
<feature type="domain" description="EGF-like" evidence="1">
    <location>
        <begin position="375"/>
        <end position="427"/>
    </location>
</feature>
<dbReference type="InParanoid" id="Q23U03"/>
<dbReference type="CDD" id="cd00064">
    <property type="entry name" value="FU"/>
    <property type="match status" value="2"/>
</dbReference>
<name>Q23U03_TETTS</name>
<dbReference type="Proteomes" id="UP000009168">
    <property type="component" value="Unassembled WGS sequence"/>
</dbReference>
<dbReference type="AlphaFoldDB" id="Q23U03"/>
<dbReference type="InterPro" id="IPR006212">
    <property type="entry name" value="Furin_repeat"/>
</dbReference>
<sequence>MKQITLSKPKVESDFNKLALVIIFALCFQGITAQVPTLKFMLDSNECSVNYGSGLSAQIENLVQQLYTCEEVALDFDQDDQKLYQFVTFHQIQNQFESAPDEFKLQYQKSNLPEYFLYKEFTHKESSCGDYEILGMLGSTFNDCYYCLGTKQCTRKSEIVALNSDLNEAYVEVFQLLWNCNNPDNQIEVTGQYGEITEKQLLETNKNGFDKVCFMCKSQNCSICTNDLSSCIECDEGYHMQQGGVCITCPLDKCSQCDMKNESFTCQECEEGFYLLNGECVDKCPSNYKTTQTQCIQCQQGTFAQGDTCEQCSEFCQVCTGPSFLQCSQCYEGYNFDQKEGCIIQDFGLTLSFKPKTFIDPITNTEKECNFSCDECIDSSDLCTQCNPKLNYFIKVDDRFRCYNRCPLYFEPSQSTEDQQNKQIECVKSARYTSDLEEADKIRSEAKNRCPKQQYWDILRKQCQKCTNNCISCSNDSSCLECEPDYYWNDDHKACSPCHPSCKKCTGPLSNQCLLCARGEKLFSNADGVCEEAVSHFSPQQKIFSQNEIYGDLQVCKEFLNQKPSYSVEFSQKFSISDSQWETIQMMPIKTCTFQEFQNRYKYFQKNKQNCDDKEISQSSVGKNGELVAIYSMLLSQSRAQISSNEVNPQTLVDYAISKDFFSFSFIFNPTKTFDCSHLQCVSQLDSLLYGFSKSDNTKEIIIKTEKDIILTSEKQTPLNCFQNGQQVNQNTVEEIEQIVNSSQYTLNTASKQYFILYLCGKNQLGNFSQKPLLVQKYLGNGFFEVINVSNPLSSQVEVINLYGASTQQNSYLKNCNTQLSNSFTSYNVQKVRVIQVIEQDRGTDKSELMFQQYNSKVSSANTIPTKCSCPETKEYILGNENQGSQFITVITPQNKILTESINVQDISHILKKYNIDADIMKANRLSITKIEANLLFQEYIEETIESAKKCYGISNSTPLCMINILADLLFSSNFECQFSQEITSIIKKSDFRGLNNFIKKQNWCNLHQERCLKAQQTMKSCI</sequence>
<keyword evidence="3" id="KW-1185">Reference proteome</keyword>
<reference evidence="3" key="1">
    <citation type="journal article" date="2006" name="PLoS Biol.">
        <title>Macronuclear genome sequence of the ciliate Tetrahymena thermophila, a model eukaryote.</title>
        <authorList>
            <person name="Eisen J.A."/>
            <person name="Coyne R.S."/>
            <person name="Wu M."/>
            <person name="Wu D."/>
            <person name="Thiagarajan M."/>
            <person name="Wortman J.R."/>
            <person name="Badger J.H."/>
            <person name="Ren Q."/>
            <person name="Amedeo P."/>
            <person name="Jones K.M."/>
            <person name="Tallon L.J."/>
            <person name="Delcher A.L."/>
            <person name="Salzberg S.L."/>
            <person name="Silva J.C."/>
            <person name="Haas B.J."/>
            <person name="Majoros W.H."/>
            <person name="Farzad M."/>
            <person name="Carlton J.M."/>
            <person name="Smith R.K. Jr."/>
            <person name="Garg J."/>
            <person name="Pearlman R.E."/>
            <person name="Karrer K.M."/>
            <person name="Sun L."/>
            <person name="Manning G."/>
            <person name="Elde N.C."/>
            <person name="Turkewitz A.P."/>
            <person name="Asai D.J."/>
            <person name="Wilkes D.E."/>
            <person name="Wang Y."/>
            <person name="Cai H."/>
            <person name="Collins K."/>
            <person name="Stewart B.A."/>
            <person name="Lee S.R."/>
            <person name="Wilamowska K."/>
            <person name="Weinberg Z."/>
            <person name="Ruzzo W.L."/>
            <person name="Wloga D."/>
            <person name="Gaertig J."/>
            <person name="Frankel J."/>
            <person name="Tsao C.-C."/>
            <person name="Gorovsky M.A."/>
            <person name="Keeling P.J."/>
            <person name="Waller R.F."/>
            <person name="Patron N.J."/>
            <person name="Cherry J.M."/>
            <person name="Stover N.A."/>
            <person name="Krieger C.J."/>
            <person name="del Toro C."/>
            <person name="Ryder H.F."/>
            <person name="Williamson S.C."/>
            <person name="Barbeau R.A."/>
            <person name="Hamilton E.P."/>
            <person name="Orias E."/>
        </authorList>
    </citation>
    <scope>NUCLEOTIDE SEQUENCE [LARGE SCALE GENOMIC DNA]</scope>
    <source>
        <strain evidence="3">SB210</strain>
    </source>
</reference>
<dbReference type="InterPro" id="IPR009030">
    <property type="entry name" value="Growth_fac_rcpt_cys_sf"/>
</dbReference>
<dbReference type="HOGENOM" id="CLU_297805_0_0_1"/>
<gene>
    <name evidence="2" type="ORF">TTHERM_00961840</name>
</gene>
<dbReference type="SMART" id="SM00181">
    <property type="entry name" value="EGF"/>
    <property type="match status" value="5"/>
</dbReference>
<protein>
    <recommendedName>
        <fullName evidence="1">EGF-like domain-containing protein</fullName>
    </recommendedName>
</protein>
<accession>Q23U03</accession>
<dbReference type="EMBL" id="GG662632">
    <property type="protein sequence ID" value="EAR99978.2"/>
    <property type="molecule type" value="Genomic_DNA"/>
</dbReference>
<feature type="domain" description="EGF-like" evidence="1">
    <location>
        <begin position="311"/>
        <end position="343"/>
    </location>
</feature>